<feature type="domain" description="Peptidase S8/S53" evidence="4">
    <location>
        <begin position="382"/>
        <end position="548"/>
    </location>
</feature>
<dbReference type="AlphaFoldDB" id="A0A1H6F037"/>
<dbReference type="InterPro" id="IPR000209">
    <property type="entry name" value="Peptidase_S8/S53_dom"/>
</dbReference>
<organism evidence="5 6">
    <name type="scientific">Nonomuraea solani</name>
    <dbReference type="NCBI Taxonomy" id="1144553"/>
    <lineage>
        <taxon>Bacteria</taxon>
        <taxon>Bacillati</taxon>
        <taxon>Actinomycetota</taxon>
        <taxon>Actinomycetes</taxon>
        <taxon>Streptosporangiales</taxon>
        <taxon>Streptosporangiaceae</taxon>
        <taxon>Nonomuraea</taxon>
    </lineage>
</organism>
<sequence length="714" mass="77933">MPNQVSVNIRAEQLLQPGTPLTVTAAEPMDGPAAQASIGIRGHRVRVELAGEGRTAVVVPLGDLPQGRHQLVVGEILDATSNRMGEPFEVPFIVAGTRARIPDHLKVEAFARIWLRRLETGRLPLSLRRRGRYIDVFKALDTTTDTPVELAFDRCGRKVRADRELAKVARRRARRYGKIHEALDRRMQEKGRIPVAFWTQVPAGLAEYVKPDGDDRTAADMSHLHERRLEDEVRRLTERLLRVVRRYDREATPDEHAPVVYAVLDPAAIRKLVRRDVVTAAYLYETKGVPDLDISMQLAGTDMAHTQLHRTGGGVRVAVWEAGPDEDKYLDIAGAYLHPPPDLTDHARLTHAIIKNTEPDRPHGHAPDCSLYSANDYSLSALCWAVRRKGCTVVNQSFHLPAATDHGQPGHEDLYKDYLALLGPYPTIVQAAGNYEESEAEADSIEDEYVNHKGYNGLTIGNHDDTAMAMAGNSVFSNPLSPHADRELPELSANGVGVTAAGLTFTGTSFAAPAAAGCAALLQDEDSVLRSWPEGCRAILLAGADRNPSGAAWQDDLAAHVDGSDGVGALNGYNSLEIARDRRSSGAGASARGWDVGTLRTQDFGANGMASLAYRVRVPAGLLAPRVRAALAWDGRPQVVAGRLTTHLAVDLDLLVFDQDGELVCASCSWDNSYELVEFLGTPGQVYDLRIRRFSGRAATWYGVAWTVKAVAIR</sequence>
<name>A0A1H6F037_9ACTN</name>
<dbReference type="Pfam" id="PF00082">
    <property type="entry name" value="Peptidase_S8"/>
    <property type="match status" value="1"/>
</dbReference>
<keyword evidence="1" id="KW-0645">Protease</keyword>
<proteinExistence type="predicted"/>
<reference evidence="5 6" key="1">
    <citation type="submission" date="2016-10" db="EMBL/GenBank/DDBJ databases">
        <authorList>
            <person name="de Groot N.N."/>
        </authorList>
    </citation>
    <scope>NUCLEOTIDE SEQUENCE [LARGE SCALE GENOMIC DNA]</scope>
    <source>
        <strain evidence="5 6">CGMCC 4.7037</strain>
    </source>
</reference>
<evidence type="ECO:0000256" key="1">
    <source>
        <dbReference type="ARBA" id="ARBA00022670"/>
    </source>
</evidence>
<keyword evidence="6" id="KW-1185">Reference proteome</keyword>
<dbReference type="GO" id="GO:0006508">
    <property type="term" value="P:proteolysis"/>
    <property type="evidence" value="ECO:0007669"/>
    <property type="project" value="UniProtKB-KW"/>
</dbReference>
<evidence type="ECO:0000256" key="3">
    <source>
        <dbReference type="ARBA" id="ARBA00022825"/>
    </source>
</evidence>
<dbReference type="Proteomes" id="UP000236732">
    <property type="component" value="Unassembled WGS sequence"/>
</dbReference>
<dbReference type="GO" id="GO:0004252">
    <property type="term" value="F:serine-type endopeptidase activity"/>
    <property type="evidence" value="ECO:0007669"/>
    <property type="project" value="InterPro"/>
</dbReference>
<dbReference type="SUPFAM" id="SSF52743">
    <property type="entry name" value="Subtilisin-like"/>
    <property type="match status" value="1"/>
</dbReference>
<dbReference type="InterPro" id="IPR036852">
    <property type="entry name" value="Peptidase_S8/S53_dom_sf"/>
</dbReference>
<accession>A0A1H6F037</accession>
<protein>
    <submittedName>
        <fullName evidence="5">Subtilase family protein</fullName>
    </submittedName>
</protein>
<evidence type="ECO:0000256" key="2">
    <source>
        <dbReference type="ARBA" id="ARBA00022801"/>
    </source>
</evidence>
<dbReference type="RefSeq" id="WP_103964492.1">
    <property type="nucleotide sequence ID" value="NZ_FNVT01000038.1"/>
</dbReference>
<dbReference type="Gene3D" id="3.40.50.200">
    <property type="entry name" value="Peptidase S8/S53 domain"/>
    <property type="match status" value="1"/>
</dbReference>
<evidence type="ECO:0000259" key="4">
    <source>
        <dbReference type="Pfam" id="PF00082"/>
    </source>
</evidence>
<dbReference type="EMBL" id="FNVT01000038">
    <property type="protein sequence ID" value="SEH03517.1"/>
    <property type="molecule type" value="Genomic_DNA"/>
</dbReference>
<dbReference type="InterPro" id="IPR023828">
    <property type="entry name" value="Peptidase_S8_Ser-AS"/>
</dbReference>
<evidence type="ECO:0000313" key="6">
    <source>
        <dbReference type="Proteomes" id="UP000236732"/>
    </source>
</evidence>
<dbReference type="PROSITE" id="PS00138">
    <property type="entry name" value="SUBTILASE_SER"/>
    <property type="match status" value="1"/>
</dbReference>
<evidence type="ECO:0000313" key="5">
    <source>
        <dbReference type="EMBL" id="SEH03517.1"/>
    </source>
</evidence>
<dbReference type="OrthoDB" id="9813435at2"/>
<dbReference type="Gene3D" id="2.60.120.380">
    <property type="match status" value="1"/>
</dbReference>
<gene>
    <name evidence="5" type="ORF">SAMN05444920_13820</name>
</gene>
<keyword evidence="3" id="KW-0720">Serine protease</keyword>
<keyword evidence="2" id="KW-0378">Hydrolase</keyword>